<dbReference type="HOGENOM" id="CLU_025000_4_0_1"/>
<feature type="compositionally biased region" description="Low complexity" evidence="3">
    <location>
        <begin position="70"/>
        <end position="88"/>
    </location>
</feature>
<evidence type="ECO:0000313" key="6">
    <source>
        <dbReference type="Proteomes" id="UP000009328"/>
    </source>
</evidence>
<dbReference type="eggNOG" id="KOG0118">
    <property type="taxonomic scope" value="Eukaryota"/>
</dbReference>
<sequence>MTTEEHEQVVDQQQQQNDTQNEVQKDVKEDLLKNEVSGDSNGEDETSESIKDTKQNEQQNGDSSNEHNGEQNSEQSHQQQQQQQPEVQPALATQGGREVSNKILYVGGLDKTISEDQLREIFSQHGEIDNVKILFDKNKQNFNYAFIEFQNELNASNAFQELNNKTLQNSVISINWAYQSQQAKNSSEHFNIFVGDLSTEIDDEQLKAAFNEYKSLVQAHVMWDMQSGRSRGYGFVSFTNQQDAELALTTKQGSQIGNRQVRLNWASHKQHNNHGHNGHHNHHHNNHHNGHHHRNNGYNHRGHHNGHHNHHLNGYQTNGLHSTNGFTNINPNGLINGSTSLTGTTTSGAPGAPTPLTITPAGAVPTVATGLNIVSPQSYDLVLRKTPSWLTTVYLGNLTPYTTQNDLIPLVQNFGYIVDLKFHQEKNCAFIKYDSHERAALAIVQLSGLIINGRPLKTGWGKDRINHNVQYQNYGPVIYQGR</sequence>
<feature type="domain" description="RRM" evidence="4">
    <location>
        <begin position="102"/>
        <end position="179"/>
    </location>
</feature>
<comment type="caution">
    <text evidence="5">The sequence shown here is derived from an EMBL/GenBank/DDBJ whole genome shotgun (WGS) entry which is preliminary data.</text>
</comment>
<name>K0KGE9_WICCF</name>
<organism evidence="5 6">
    <name type="scientific">Wickerhamomyces ciferrii (strain ATCC 14091 / BCRC 22168 / CBS 111 / JCM 3599 / NBRC 0793 / NRRL Y-1031 F-60-10)</name>
    <name type="common">Yeast</name>
    <name type="synonym">Pichia ciferrii</name>
    <dbReference type="NCBI Taxonomy" id="1206466"/>
    <lineage>
        <taxon>Eukaryota</taxon>
        <taxon>Fungi</taxon>
        <taxon>Dikarya</taxon>
        <taxon>Ascomycota</taxon>
        <taxon>Saccharomycotina</taxon>
        <taxon>Saccharomycetes</taxon>
        <taxon>Phaffomycetales</taxon>
        <taxon>Wickerhamomycetaceae</taxon>
        <taxon>Wickerhamomyces</taxon>
    </lineage>
</organism>
<dbReference type="PANTHER" id="PTHR48025:SF1">
    <property type="entry name" value="RRM DOMAIN-CONTAINING PROTEIN"/>
    <property type="match status" value="1"/>
</dbReference>
<dbReference type="InterPro" id="IPR000504">
    <property type="entry name" value="RRM_dom"/>
</dbReference>
<feature type="compositionally biased region" description="Basic and acidic residues" evidence="3">
    <location>
        <begin position="23"/>
        <end position="33"/>
    </location>
</feature>
<keyword evidence="6" id="KW-1185">Reference proteome</keyword>
<dbReference type="CDD" id="cd00590">
    <property type="entry name" value="RRM_SF"/>
    <property type="match status" value="1"/>
</dbReference>
<dbReference type="PANTHER" id="PTHR48025">
    <property type="entry name" value="OS02G0815200 PROTEIN"/>
    <property type="match status" value="1"/>
</dbReference>
<evidence type="ECO:0000313" key="5">
    <source>
        <dbReference type="EMBL" id="CCH42041.1"/>
    </source>
</evidence>
<evidence type="ECO:0000256" key="1">
    <source>
        <dbReference type="ARBA" id="ARBA00022884"/>
    </source>
</evidence>
<reference evidence="5 6" key="1">
    <citation type="journal article" date="2012" name="Eukaryot. Cell">
        <title>Draft genome sequence of Wickerhamomyces ciferrii NRRL Y-1031 F-60-10.</title>
        <authorList>
            <person name="Schneider J."/>
            <person name="Andrea H."/>
            <person name="Blom J."/>
            <person name="Jaenicke S."/>
            <person name="Ruckert C."/>
            <person name="Schorsch C."/>
            <person name="Szczepanowski R."/>
            <person name="Farwick M."/>
            <person name="Goesmann A."/>
            <person name="Puhler A."/>
            <person name="Schaffer S."/>
            <person name="Tauch A."/>
            <person name="Kohler T."/>
            <person name="Brinkrolf K."/>
        </authorList>
    </citation>
    <scope>NUCLEOTIDE SEQUENCE [LARGE SCALE GENOMIC DNA]</scope>
    <source>
        <strain evidence="6">ATCC 14091 / BCRC 22168 / CBS 111 / JCM 3599 / NBRC 0793 / NRRL Y-1031 F-60-10</strain>
    </source>
</reference>
<gene>
    <name evidence="5" type="ORF">BN7_1580</name>
</gene>
<feature type="domain" description="RRM" evidence="4">
    <location>
        <begin position="391"/>
        <end position="463"/>
    </location>
</feature>
<evidence type="ECO:0000259" key="4">
    <source>
        <dbReference type="PROSITE" id="PS50102"/>
    </source>
</evidence>
<dbReference type="Pfam" id="PF00076">
    <property type="entry name" value="RRM_1"/>
    <property type="match status" value="3"/>
</dbReference>
<dbReference type="STRING" id="1206466.K0KGE9"/>
<dbReference type="PROSITE" id="PS50102">
    <property type="entry name" value="RRM"/>
    <property type="match status" value="3"/>
</dbReference>
<dbReference type="InterPro" id="IPR035979">
    <property type="entry name" value="RBD_domain_sf"/>
</dbReference>
<feature type="region of interest" description="Disordered" evidence="3">
    <location>
        <begin position="1"/>
        <end position="95"/>
    </location>
</feature>
<accession>K0KGE9</accession>
<feature type="compositionally biased region" description="Low complexity" evidence="3">
    <location>
        <begin position="10"/>
        <end position="22"/>
    </location>
</feature>
<dbReference type="InParanoid" id="K0KGE9"/>
<feature type="domain" description="RRM" evidence="4">
    <location>
        <begin position="190"/>
        <end position="268"/>
    </location>
</feature>
<feature type="region of interest" description="Disordered" evidence="3">
    <location>
        <begin position="272"/>
        <end position="312"/>
    </location>
</feature>
<dbReference type="Proteomes" id="UP000009328">
    <property type="component" value="Unassembled WGS sequence"/>
</dbReference>
<evidence type="ECO:0000256" key="3">
    <source>
        <dbReference type="SAM" id="MobiDB-lite"/>
    </source>
</evidence>
<protein>
    <submittedName>
        <fullName evidence="5">Nuclear and cytoplasmic polyadenylated RNA-binding protein PUB1</fullName>
    </submittedName>
</protein>
<dbReference type="AlphaFoldDB" id="K0KGE9"/>
<dbReference type="SMART" id="SM00360">
    <property type="entry name" value="RRM"/>
    <property type="match status" value="3"/>
</dbReference>
<evidence type="ECO:0000256" key="2">
    <source>
        <dbReference type="PROSITE-ProRule" id="PRU00176"/>
    </source>
</evidence>
<dbReference type="SUPFAM" id="SSF54928">
    <property type="entry name" value="RNA-binding domain, RBD"/>
    <property type="match status" value="2"/>
</dbReference>
<keyword evidence="1 2" id="KW-0694">RNA-binding</keyword>
<dbReference type="InterPro" id="IPR012677">
    <property type="entry name" value="Nucleotide-bd_a/b_plait_sf"/>
</dbReference>
<feature type="compositionally biased region" description="Basic residues" evidence="3">
    <location>
        <begin position="272"/>
        <end position="311"/>
    </location>
</feature>
<proteinExistence type="predicted"/>
<dbReference type="EMBL" id="CAIF01000034">
    <property type="protein sequence ID" value="CCH42041.1"/>
    <property type="molecule type" value="Genomic_DNA"/>
</dbReference>
<dbReference type="GO" id="GO:0003729">
    <property type="term" value="F:mRNA binding"/>
    <property type="evidence" value="ECO:0007669"/>
    <property type="project" value="TreeGrafter"/>
</dbReference>
<dbReference type="InterPro" id="IPR050502">
    <property type="entry name" value="Euk_RNA-bind_prot"/>
</dbReference>
<dbReference type="FunCoup" id="K0KGE9">
    <property type="interactions" value="885"/>
</dbReference>
<dbReference type="Gene3D" id="3.30.70.330">
    <property type="match status" value="3"/>
</dbReference>